<evidence type="ECO:0000313" key="3">
    <source>
        <dbReference type="Proteomes" id="UP000515312"/>
    </source>
</evidence>
<keyword evidence="3" id="KW-1185">Reference proteome</keyword>
<organism evidence="2 3">
    <name type="scientific">Alloacidobacterium dinghuense</name>
    <dbReference type="NCBI Taxonomy" id="2763107"/>
    <lineage>
        <taxon>Bacteria</taxon>
        <taxon>Pseudomonadati</taxon>
        <taxon>Acidobacteriota</taxon>
        <taxon>Terriglobia</taxon>
        <taxon>Terriglobales</taxon>
        <taxon>Acidobacteriaceae</taxon>
        <taxon>Alloacidobacterium</taxon>
    </lineage>
</organism>
<dbReference type="KEGG" id="adin:H7849_25945"/>
<evidence type="ECO:0000313" key="2">
    <source>
        <dbReference type="EMBL" id="QNI32378.1"/>
    </source>
</evidence>
<name>A0A7G8BIK8_9BACT</name>
<evidence type="ECO:0000256" key="1">
    <source>
        <dbReference type="SAM" id="MobiDB-lite"/>
    </source>
</evidence>
<sequence>MTRDEIVVAIDEEIGRLEKVRSLLQGSAGSKFLAGGLSGIRKKRYLSPEARKRIADAQKRRWAKQRKQGNGNGAS</sequence>
<proteinExistence type="predicted"/>
<accession>A0A7G8BIK8</accession>
<gene>
    <name evidence="2" type="ORF">H7849_25945</name>
</gene>
<dbReference type="AlphaFoldDB" id="A0A7G8BIK8"/>
<protein>
    <submittedName>
        <fullName evidence="2">Uncharacterized protein</fullName>
    </submittedName>
</protein>
<dbReference type="RefSeq" id="WP_186743333.1">
    <property type="nucleotide sequence ID" value="NZ_CP060394.1"/>
</dbReference>
<reference evidence="2 3" key="1">
    <citation type="submission" date="2020-08" db="EMBL/GenBank/DDBJ databases">
        <title>Edaphobacter telluris sp. nov. and Acidobacterium dinghuensis sp. nov., two acidobacteria isolated from forest soil.</title>
        <authorList>
            <person name="Fu J."/>
            <person name="Qiu L."/>
        </authorList>
    </citation>
    <scope>NUCLEOTIDE SEQUENCE [LARGE SCALE GENOMIC DNA]</scope>
    <source>
        <strain evidence="2">4Y35</strain>
    </source>
</reference>
<dbReference type="EMBL" id="CP060394">
    <property type="protein sequence ID" value="QNI32378.1"/>
    <property type="molecule type" value="Genomic_DNA"/>
</dbReference>
<feature type="region of interest" description="Disordered" evidence="1">
    <location>
        <begin position="56"/>
        <end position="75"/>
    </location>
</feature>
<dbReference type="Proteomes" id="UP000515312">
    <property type="component" value="Chromosome"/>
</dbReference>